<organism evidence="12 13">
    <name type="scientific">Venenivibrio stagnispumantis</name>
    <dbReference type="NCBI Taxonomy" id="407998"/>
    <lineage>
        <taxon>Bacteria</taxon>
        <taxon>Pseudomonadati</taxon>
        <taxon>Aquificota</taxon>
        <taxon>Aquificia</taxon>
        <taxon>Aquificales</taxon>
        <taxon>Hydrogenothermaceae</taxon>
        <taxon>Venenivibrio</taxon>
    </lineage>
</organism>
<name>A0AA45WLJ0_9AQUI</name>
<proteinExistence type="inferred from homology"/>
<evidence type="ECO:0000256" key="4">
    <source>
        <dbReference type="ARBA" id="ARBA00022490"/>
    </source>
</evidence>
<evidence type="ECO:0000256" key="2">
    <source>
        <dbReference type="ARBA" id="ARBA00004496"/>
    </source>
</evidence>
<accession>A0AA45WLJ0</accession>
<comment type="caution">
    <text evidence="12">The sequence shown here is derived from an EMBL/GenBank/DDBJ whole genome shotgun (WGS) entry which is preliminary data.</text>
</comment>
<dbReference type="AlphaFoldDB" id="A0AA45WLJ0"/>
<dbReference type="GO" id="GO:0003755">
    <property type="term" value="F:peptidyl-prolyl cis-trans isomerase activity"/>
    <property type="evidence" value="ECO:0007669"/>
    <property type="project" value="UniProtKB-UniRule"/>
</dbReference>
<reference evidence="12" key="1">
    <citation type="submission" date="2017-05" db="EMBL/GenBank/DDBJ databases">
        <authorList>
            <person name="Varghese N."/>
            <person name="Submissions S."/>
        </authorList>
    </citation>
    <scope>NUCLEOTIDE SEQUENCE</scope>
    <source>
        <strain evidence="12">DSM 18763</strain>
    </source>
</reference>
<dbReference type="Gene3D" id="3.10.50.40">
    <property type="match status" value="1"/>
</dbReference>
<dbReference type="InterPro" id="IPR046357">
    <property type="entry name" value="PPIase_dom_sf"/>
</dbReference>
<dbReference type="GO" id="GO:0042026">
    <property type="term" value="P:protein refolding"/>
    <property type="evidence" value="ECO:0007669"/>
    <property type="project" value="UniProtKB-ARBA"/>
</dbReference>
<evidence type="ECO:0000256" key="3">
    <source>
        <dbReference type="ARBA" id="ARBA00006577"/>
    </source>
</evidence>
<comment type="similarity">
    <text evidence="3 10">Belongs to the FKBP-type PPIase family.</text>
</comment>
<gene>
    <name evidence="12" type="ORF">SAMN06264868_10878</name>
</gene>
<dbReference type="InterPro" id="IPR001179">
    <property type="entry name" value="PPIase_FKBP_dom"/>
</dbReference>
<sequence>MEVSKNKVVSFEYVLKDKETGEVLDASQGQPLTFLVGAGYIIPGLEERMLGMKEGEKKTIEVPAEEAYGIADPNLIQQAPREYFEGVDLEVGLPLQAQTPEGQIIHMVVVDFDENTVTVDLNHPLAGKDLVFDVEIKSIREATPDEILHGHAHGPGGHHH</sequence>
<evidence type="ECO:0000256" key="6">
    <source>
        <dbReference type="ARBA" id="ARBA00023186"/>
    </source>
</evidence>
<dbReference type="RefSeq" id="WP_265134266.1">
    <property type="nucleotide sequence ID" value="NZ_FXTX01000008.1"/>
</dbReference>
<evidence type="ECO:0000256" key="1">
    <source>
        <dbReference type="ARBA" id="ARBA00000971"/>
    </source>
</evidence>
<dbReference type="Pfam" id="PF00254">
    <property type="entry name" value="FKBP_C"/>
    <property type="match status" value="1"/>
</dbReference>
<dbReference type="GO" id="GO:0005737">
    <property type="term" value="C:cytoplasm"/>
    <property type="evidence" value="ECO:0007669"/>
    <property type="project" value="UniProtKB-SubCell"/>
</dbReference>
<evidence type="ECO:0000256" key="5">
    <source>
        <dbReference type="ARBA" id="ARBA00023110"/>
    </source>
</evidence>
<evidence type="ECO:0000313" key="13">
    <source>
        <dbReference type="Proteomes" id="UP001157947"/>
    </source>
</evidence>
<keyword evidence="6" id="KW-0143">Chaperone</keyword>
<evidence type="ECO:0000259" key="11">
    <source>
        <dbReference type="PROSITE" id="PS50059"/>
    </source>
</evidence>
<feature type="domain" description="PPIase FKBP-type" evidence="11">
    <location>
        <begin position="6"/>
        <end position="69"/>
    </location>
</feature>
<keyword evidence="5 9" id="KW-0697">Rotamase</keyword>
<evidence type="ECO:0000256" key="7">
    <source>
        <dbReference type="ARBA" id="ARBA00023235"/>
    </source>
</evidence>
<keyword evidence="4" id="KW-0963">Cytoplasm</keyword>
<comment type="subcellular location">
    <subcellularLocation>
        <location evidence="2">Cytoplasm</location>
    </subcellularLocation>
</comment>
<keyword evidence="7 9" id="KW-0413">Isomerase</keyword>
<evidence type="ECO:0000313" key="12">
    <source>
        <dbReference type="EMBL" id="SMP11425.1"/>
    </source>
</evidence>
<dbReference type="SUPFAM" id="SSF54534">
    <property type="entry name" value="FKBP-like"/>
    <property type="match status" value="1"/>
</dbReference>
<protein>
    <recommendedName>
        <fullName evidence="10">Peptidyl-prolyl cis-trans isomerase</fullName>
        <ecNumber evidence="10">5.2.1.8</ecNumber>
    </recommendedName>
</protein>
<dbReference type="PANTHER" id="PTHR47861">
    <property type="entry name" value="FKBP-TYPE PEPTIDYL-PROLYL CIS-TRANS ISOMERASE SLYD"/>
    <property type="match status" value="1"/>
</dbReference>
<dbReference type="Proteomes" id="UP001157947">
    <property type="component" value="Unassembled WGS sequence"/>
</dbReference>
<dbReference type="EMBL" id="FXTX01000008">
    <property type="protein sequence ID" value="SMP11425.1"/>
    <property type="molecule type" value="Genomic_DNA"/>
</dbReference>
<evidence type="ECO:0000256" key="8">
    <source>
        <dbReference type="ARBA" id="ARBA00037071"/>
    </source>
</evidence>
<comment type="function">
    <text evidence="8">Also involved in hydrogenase metallocenter assembly, probably by participating in the nickel insertion step. This function in hydrogenase biosynthesis requires chaperone activity and the presence of the metal-binding domain, but not PPIase activity.</text>
</comment>
<evidence type="ECO:0000256" key="9">
    <source>
        <dbReference type="PROSITE-ProRule" id="PRU00277"/>
    </source>
</evidence>
<dbReference type="PANTHER" id="PTHR47861:SF3">
    <property type="entry name" value="FKBP-TYPE PEPTIDYL-PROLYL CIS-TRANS ISOMERASE SLYD"/>
    <property type="match status" value="1"/>
</dbReference>
<evidence type="ECO:0000256" key="10">
    <source>
        <dbReference type="RuleBase" id="RU003915"/>
    </source>
</evidence>
<dbReference type="EC" id="5.2.1.8" evidence="10"/>
<dbReference type="PROSITE" id="PS50059">
    <property type="entry name" value="FKBP_PPIASE"/>
    <property type="match status" value="1"/>
</dbReference>
<comment type="catalytic activity">
    <reaction evidence="1 9 10">
        <text>[protein]-peptidylproline (omega=180) = [protein]-peptidylproline (omega=0)</text>
        <dbReference type="Rhea" id="RHEA:16237"/>
        <dbReference type="Rhea" id="RHEA-COMP:10747"/>
        <dbReference type="Rhea" id="RHEA-COMP:10748"/>
        <dbReference type="ChEBI" id="CHEBI:83833"/>
        <dbReference type="ChEBI" id="CHEBI:83834"/>
        <dbReference type="EC" id="5.2.1.8"/>
    </reaction>
</comment>
<keyword evidence="13" id="KW-1185">Reference proteome</keyword>